<dbReference type="InterPro" id="IPR036179">
    <property type="entry name" value="Ig-like_dom_sf"/>
</dbReference>
<dbReference type="Gene3D" id="2.60.40.10">
    <property type="entry name" value="Immunoglobulins"/>
    <property type="match status" value="1"/>
</dbReference>
<dbReference type="Pfam" id="PF00047">
    <property type="entry name" value="ig"/>
    <property type="match status" value="1"/>
</dbReference>
<feature type="domain" description="Ig-like" evidence="1">
    <location>
        <begin position="1"/>
        <end position="63"/>
    </location>
</feature>
<dbReference type="EMBL" id="VSRR010012513">
    <property type="protein sequence ID" value="MPC54646.1"/>
    <property type="molecule type" value="Genomic_DNA"/>
</dbReference>
<dbReference type="InterPro" id="IPR007110">
    <property type="entry name" value="Ig-like_dom"/>
</dbReference>
<dbReference type="PROSITE" id="PS50835">
    <property type="entry name" value="IG_LIKE"/>
    <property type="match status" value="1"/>
</dbReference>
<comment type="caution">
    <text evidence="2">The sequence shown here is derived from an EMBL/GenBank/DDBJ whole genome shotgun (WGS) entry which is preliminary data.</text>
</comment>
<sequence>MHYAKTGRAVLTVDNLVMTRNNRISLLQEREGASWSLVISNVTTTDQGSYVCEVNTPSPTRLSFNIVVKGIDAFQTLCSCWKCCSELAVHKVSLPDRLPRLGSCGVRHLDAQTRADGDTADSRPADYCWPASSLPCPASLQGSDHGVYCFQDIYLCPLVNFIGS</sequence>
<dbReference type="InterPro" id="IPR013151">
    <property type="entry name" value="Immunoglobulin_dom"/>
</dbReference>
<organism evidence="2 3">
    <name type="scientific">Portunus trituberculatus</name>
    <name type="common">Swimming crab</name>
    <name type="synonym">Neptunus trituberculatus</name>
    <dbReference type="NCBI Taxonomy" id="210409"/>
    <lineage>
        <taxon>Eukaryota</taxon>
        <taxon>Metazoa</taxon>
        <taxon>Ecdysozoa</taxon>
        <taxon>Arthropoda</taxon>
        <taxon>Crustacea</taxon>
        <taxon>Multicrustacea</taxon>
        <taxon>Malacostraca</taxon>
        <taxon>Eumalacostraca</taxon>
        <taxon>Eucarida</taxon>
        <taxon>Decapoda</taxon>
        <taxon>Pleocyemata</taxon>
        <taxon>Brachyura</taxon>
        <taxon>Eubrachyura</taxon>
        <taxon>Portunoidea</taxon>
        <taxon>Portunidae</taxon>
        <taxon>Portuninae</taxon>
        <taxon>Portunus</taxon>
    </lineage>
</organism>
<evidence type="ECO:0000313" key="2">
    <source>
        <dbReference type="EMBL" id="MPC54646.1"/>
    </source>
</evidence>
<accession>A0A5B7GAW9</accession>
<evidence type="ECO:0000259" key="1">
    <source>
        <dbReference type="PROSITE" id="PS50835"/>
    </source>
</evidence>
<proteinExistence type="predicted"/>
<protein>
    <recommendedName>
        <fullName evidence="1">Ig-like domain-containing protein</fullName>
    </recommendedName>
</protein>
<dbReference type="OrthoDB" id="6159398at2759"/>
<gene>
    <name evidence="2" type="ORF">E2C01_048569</name>
</gene>
<evidence type="ECO:0000313" key="3">
    <source>
        <dbReference type="Proteomes" id="UP000324222"/>
    </source>
</evidence>
<dbReference type="SUPFAM" id="SSF48726">
    <property type="entry name" value="Immunoglobulin"/>
    <property type="match status" value="1"/>
</dbReference>
<dbReference type="Proteomes" id="UP000324222">
    <property type="component" value="Unassembled WGS sequence"/>
</dbReference>
<reference evidence="2 3" key="1">
    <citation type="submission" date="2019-05" db="EMBL/GenBank/DDBJ databases">
        <title>Another draft genome of Portunus trituberculatus and its Hox gene families provides insights of decapod evolution.</title>
        <authorList>
            <person name="Jeong J.-H."/>
            <person name="Song I."/>
            <person name="Kim S."/>
            <person name="Choi T."/>
            <person name="Kim D."/>
            <person name="Ryu S."/>
            <person name="Kim W."/>
        </authorList>
    </citation>
    <scope>NUCLEOTIDE SEQUENCE [LARGE SCALE GENOMIC DNA]</scope>
    <source>
        <tissue evidence="2">Muscle</tissue>
    </source>
</reference>
<name>A0A5B7GAW9_PORTR</name>
<dbReference type="InterPro" id="IPR013783">
    <property type="entry name" value="Ig-like_fold"/>
</dbReference>
<dbReference type="AlphaFoldDB" id="A0A5B7GAW9"/>
<keyword evidence="3" id="KW-1185">Reference proteome</keyword>